<proteinExistence type="predicted"/>
<protein>
    <submittedName>
        <fullName evidence="1">Uncharacterized protein</fullName>
    </submittedName>
</protein>
<name>A0A8S5RIX4_9VIRU</name>
<dbReference type="EMBL" id="BK059105">
    <property type="protein sequence ID" value="DAE30997.1"/>
    <property type="molecule type" value="Genomic_DNA"/>
</dbReference>
<organism evidence="1">
    <name type="scientific">virus sp. ctML55</name>
    <dbReference type="NCBI Taxonomy" id="2827627"/>
    <lineage>
        <taxon>Viruses</taxon>
    </lineage>
</organism>
<evidence type="ECO:0000313" key="1">
    <source>
        <dbReference type="EMBL" id="DAE30997.1"/>
    </source>
</evidence>
<sequence>MYRVLLSRTGVAYAKECDDELDEFDFIEVLRDFVDSGDVIMFVDDLDTLRDSMELEYKIEIVDGDE</sequence>
<accession>A0A8S5RIX4</accession>
<reference evidence="1" key="1">
    <citation type="journal article" date="2021" name="Proc. Natl. Acad. Sci. U.S.A.">
        <title>A Catalog of Tens of Thousands of Viruses from Human Metagenomes Reveals Hidden Associations with Chronic Diseases.</title>
        <authorList>
            <person name="Tisza M.J."/>
            <person name="Buck C.B."/>
        </authorList>
    </citation>
    <scope>NUCLEOTIDE SEQUENCE</scope>
    <source>
        <strain evidence="1">CtML55</strain>
    </source>
</reference>